<dbReference type="Proteomes" id="UP000003900">
    <property type="component" value="Unassembled WGS sequence"/>
</dbReference>
<gene>
    <name evidence="1" type="ORF">PDENDC454_24625</name>
</gene>
<evidence type="ECO:0000313" key="2">
    <source>
        <dbReference type="Proteomes" id="UP000003900"/>
    </source>
</evidence>
<organism evidence="1 2">
    <name type="scientific">Paenibacillus dendritiformis C454</name>
    <dbReference type="NCBI Taxonomy" id="1131935"/>
    <lineage>
        <taxon>Bacteria</taxon>
        <taxon>Bacillati</taxon>
        <taxon>Bacillota</taxon>
        <taxon>Bacilli</taxon>
        <taxon>Bacillales</taxon>
        <taxon>Paenibacillaceae</taxon>
        <taxon>Paenibacillus</taxon>
    </lineage>
</organism>
<keyword evidence="2" id="KW-1185">Reference proteome</keyword>
<name>H3SMX8_9BACL</name>
<proteinExistence type="predicted"/>
<evidence type="ECO:0000313" key="1">
    <source>
        <dbReference type="EMBL" id="EHQ59583.1"/>
    </source>
</evidence>
<dbReference type="EMBL" id="AHKH01000115">
    <property type="protein sequence ID" value="EHQ59583.1"/>
    <property type="molecule type" value="Genomic_DNA"/>
</dbReference>
<reference evidence="1 2" key="1">
    <citation type="journal article" date="2012" name="J. Bacteriol.">
        <title>Genome Sequence of the Pattern-Forming Social Bacterium Paenibacillus dendritiformis C454 Chiral Morphotype.</title>
        <authorList>
            <person name="Sirota-Madi A."/>
            <person name="Olender T."/>
            <person name="Helman Y."/>
            <person name="Brainis I."/>
            <person name="Finkelshtein A."/>
            <person name="Roth D."/>
            <person name="Hagai E."/>
            <person name="Leshkowitz D."/>
            <person name="Brodsky L."/>
            <person name="Galatenko V."/>
            <person name="Nikolaev V."/>
            <person name="Gutnick D.L."/>
            <person name="Lancet D."/>
            <person name="Ben-Jacob E."/>
        </authorList>
    </citation>
    <scope>NUCLEOTIDE SEQUENCE [LARGE SCALE GENOMIC DNA]</scope>
    <source>
        <strain evidence="1 2">C454</strain>
    </source>
</reference>
<protein>
    <submittedName>
        <fullName evidence="1">Uncharacterized protein</fullName>
    </submittedName>
</protein>
<sequence>MSGIVQAREPAGGVNRPMRNRELQFWSIDSKSMIRMPNWHLGMEISLQVGKCKFAIVKLV</sequence>
<comment type="caution">
    <text evidence="1">The sequence shown here is derived from an EMBL/GenBank/DDBJ whole genome shotgun (WGS) entry which is preliminary data.</text>
</comment>
<accession>H3SMX8</accession>
<dbReference type="AlphaFoldDB" id="H3SMX8"/>